<accession>A0A7C5YXB3</accession>
<dbReference type="EMBL" id="DRVY01000015">
    <property type="protein sequence ID" value="HHR91981.1"/>
    <property type="molecule type" value="Genomic_DNA"/>
</dbReference>
<organism evidence="3">
    <name type="scientific">candidate division CPR3 bacterium</name>
    <dbReference type="NCBI Taxonomy" id="2268181"/>
    <lineage>
        <taxon>Bacteria</taxon>
        <taxon>Bacteria division CPR3</taxon>
    </lineage>
</organism>
<dbReference type="GO" id="GO:0016787">
    <property type="term" value="F:hydrolase activity"/>
    <property type="evidence" value="ECO:0007669"/>
    <property type="project" value="UniProtKB-KW"/>
</dbReference>
<comment type="caution">
    <text evidence="3">The sequence shown here is derived from an EMBL/GenBank/DDBJ whole genome shotgun (WGS) entry which is preliminary data.</text>
</comment>
<dbReference type="InterPro" id="IPR023365">
    <property type="entry name" value="Sortase_dom-sf"/>
</dbReference>
<evidence type="ECO:0000256" key="1">
    <source>
        <dbReference type="ARBA" id="ARBA00022801"/>
    </source>
</evidence>
<dbReference type="SUPFAM" id="SSF63817">
    <property type="entry name" value="Sortase"/>
    <property type="match status" value="1"/>
</dbReference>
<proteinExistence type="predicted"/>
<dbReference type="NCBIfam" id="TIGR01076">
    <property type="entry name" value="sortase_fam"/>
    <property type="match status" value="1"/>
</dbReference>
<dbReference type="AlphaFoldDB" id="A0A7C5YXB3"/>
<gene>
    <name evidence="3" type="ORF">ENL96_00500</name>
</gene>
<dbReference type="InterPro" id="IPR005754">
    <property type="entry name" value="Sortase"/>
</dbReference>
<evidence type="ECO:0000313" key="3">
    <source>
        <dbReference type="EMBL" id="HHR91981.1"/>
    </source>
</evidence>
<keyword evidence="2" id="KW-0472">Membrane</keyword>
<evidence type="ECO:0000256" key="2">
    <source>
        <dbReference type="SAM" id="Phobius"/>
    </source>
</evidence>
<keyword evidence="2" id="KW-0812">Transmembrane</keyword>
<keyword evidence="2" id="KW-1133">Transmembrane helix</keyword>
<dbReference type="Pfam" id="PF04203">
    <property type="entry name" value="Sortase"/>
    <property type="match status" value="1"/>
</dbReference>
<dbReference type="InterPro" id="IPR042003">
    <property type="entry name" value="Sortase_E"/>
</dbReference>
<dbReference type="CDD" id="cd05830">
    <property type="entry name" value="Sortase_E"/>
    <property type="match status" value="1"/>
</dbReference>
<sequence length="231" mass="26602">MQNNPKLLRKKRIVIFLDLIIDLLIIGALVYMGVVYGPFLYHEADYYLRRLLNKSYKVVEDIDYGPKPAKNIIESIVQKAPEIAIEPKSKEFGIIIEKIGVNEEVIQDVDLTDKKGMDSALKRGVAHAKGTAYPGELGNVYLFSHSTVNVWDIWRYRSPFTLLRKLENGDRVIIFYKEQRYDYIVYEKKVVNPDSIEDLTGFAEEPTLTLQTCEPPGSNKYRLIVKARLED</sequence>
<name>A0A7C5YXB3_UNCC3</name>
<reference evidence="3" key="1">
    <citation type="journal article" date="2020" name="mSystems">
        <title>Genome- and Community-Level Interaction Insights into Carbon Utilization and Element Cycling Functions of Hydrothermarchaeota in Hydrothermal Sediment.</title>
        <authorList>
            <person name="Zhou Z."/>
            <person name="Liu Y."/>
            <person name="Xu W."/>
            <person name="Pan J."/>
            <person name="Luo Z.H."/>
            <person name="Li M."/>
        </authorList>
    </citation>
    <scope>NUCLEOTIDE SEQUENCE [LARGE SCALE GENOMIC DNA]</scope>
    <source>
        <strain evidence="3">SpSt-1042</strain>
    </source>
</reference>
<feature type="transmembrane region" description="Helical" evidence="2">
    <location>
        <begin position="12"/>
        <end position="41"/>
    </location>
</feature>
<dbReference type="Gene3D" id="2.40.260.10">
    <property type="entry name" value="Sortase"/>
    <property type="match status" value="1"/>
</dbReference>
<keyword evidence="1" id="KW-0378">Hydrolase</keyword>
<protein>
    <submittedName>
        <fullName evidence="3">Class E sortase</fullName>
    </submittedName>
</protein>